<name>A0A154W780_9PROT</name>
<dbReference type="EMBL" id="LPXN01000099">
    <property type="protein sequence ID" value="KZD09323.1"/>
    <property type="molecule type" value="Genomic_DNA"/>
</dbReference>
<accession>A0A154W780</accession>
<dbReference type="InterPro" id="IPR027417">
    <property type="entry name" value="P-loop_NTPase"/>
</dbReference>
<dbReference type="GO" id="GO:0005524">
    <property type="term" value="F:ATP binding"/>
    <property type="evidence" value="ECO:0007669"/>
    <property type="project" value="UniProtKB-KW"/>
</dbReference>
<reference evidence="5 6" key="1">
    <citation type="submission" date="2015-12" db="EMBL/GenBank/DDBJ databases">
        <title>Genome sequence of Oceanibaculum pacificum MCCC 1A02656.</title>
        <authorList>
            <person name="Lu L."/>
            <person name="Lai Q."/>
            <person name="Shao Z."/>
            <person name="Qian P."/>
        </authorList>
    </citation>
    <scope>NUCLEOTIDE SEQUENCE [LARGE SCALE GENOMIC DNA]</scope>
    <source>
        <strain evidence="5 6">MCCC 1A02656</strain>
    </source>
</reference>
<proteinExistence type="inferred from homology"/>
<dbReference type="GO" id="GO:0005886">
    <property type="term" value="C:plasma membrane"/>
    <property type="evidence" value="ECO:0007669"/>
    <property type="project" value="TreeGrafter"/>
</dbReference>
<dbReference type="SMART" id="SM00382">
    <property type="entry name" value="AAA"/>
    <property type="match status" value="1"/>
</dbReference>
<evidence type="ECO:0000313" key="6">
    <source>
        <dbReference type="Proteomes" id="UP000076400"/>
    </source>
</evidence>
<dbReference type="PANTHER" id="PTHR24220">
    <property type="entry name" value="IMPORT ATP-BINDING PROTEIN"/>
    <property type="match status" value="1"/>
</dbReference>
<dbReference type="AlphaFoldDB" id="A0A154W780"/>
<feature type="domain" description="ABC transporter" evidence="4">
    <location>
        <begin position="2"/>
        <end position="227"/>
    </location>
</feature>
<dbReference type="PANTHER" id="PTHR24220:SF689">
    <property type="entry name" value="LIPOPROTEIN-RELEASING SYSTEM ATP-BINDING PROTEIN LOLD"/>
    <property type="match status" value="1"/>
</dbReference>
<evidence type="ECO:0000259" key="4">
    <source>
        <dbReference type="PROSITE" id="PS50893"/>
    </source>
</evidence>
<organism evidence="5 6">
    <name type="scientific">Oceanibaculum pacificum</name>
    <dbReference type="NCBI Taxonomy" id="580166"/>
    <lineage>
        <taxon>Bacteria</taxon>
        <taxon>Pseudomonadati</taxon>
        <taxon>Pseudomonadota</taxon>
        <taxon>Alphaproteobacteria</taxon>
        <taxon>Rhodospirillales</taxon>
        <taxon>Oceanibaculaceae</taxon>
        <taxon>Oceanibaculum</taxon>
    </lineage>
</organism>
<dbReference type="GO" id="GO:0089705">
    <property type="term" value="P:protein localization to outer membrane"/>
    <property type="evidence" value="ECO:0007669"/>
    <property type="project" value="TreeGrafter"/>
</dbReference>
<sequence>MIEIAGLECRRGDSFRLIVARFVARPGERLAIVGPSGSGKSTFLDIVALTLAAQKMGATEKPGHFRFSGMDIGSLNDAALAELRGRDIGYVLQTGGLLGFLSGRENARLPLRRLGRPLEAADRLLERLGVADVAGRKPAALSIGQRQRIAIARALAHRPKIVLADEPTASLDPDSAGRAMDLLVEMAAEQECCVLLVTHDAALAARAGFEAVACRVGGGAGAAVGLIERG</sequence>
<dbReference type="SUPFAM" id="SSF52540">
    <property type="entry name" value="P-loop containing nucleoside triphosphate hydrolases"/>
    <property type="match status" value="1"/>
</dbReference>
<keyword evidence="6" id="KW-1185">Reference proteome</keyword>
<dbReference type="Gene3D" id="3.40.50.300">
    <property type="entry name" value="P-loop containing nucleotide triphosphate hydrolases"/>
    <property type="match status" value="1"/>
</dbReference>
<dbReference type="PROSITE" id="PS50893">
    <property type="entry name" value="ABC_TRANSPORTER_2"/>
    <property type="match status" value="1"/>
</dbReference>
<evidence type="ECO:0000313" key="5">
    <source>
        <dbReference type="EMBL" id="KZD09323.1"/>
    </source>
</evidence>
<dbReference type="Pfam" id="PF00005">
    <property type="entry name" value="ABC_tran"/>
    <property type="match status" value="1"/>
</dbReference>
<dbReference type="Proteomes" id="UP000076400">
    <property type="component" value="Unassembled WGS sequence"/>
</dbReference>
<dbReference type="GO" id="GO:0016887">
    <property type="term" value="F:ATP hydrolysis activity"/>
    <property type="evidence" value="ECO:0007669"/>
    <property type="project" value="InterPro"/>
</dbReference>
<dbReference type="InterPro" id="IPR003593">
    <property type="entry name" value="AAA+_ATPase"/>
</dbReference>
<comment type="similarity">
    <text evidence="1">Belongs to the ABC transporter superfamily.</text>
</comment>
<keyword evidence="3" id="KW-0067">ATP-binding</keyword>
<dbReference type="GO" id="GO:0022857">
    <property type="term" value="F:transmembrane transporter activity"/>
    <property type="evidence" value="ECO:0007669"/>
    <property type="project" value="TreeGrafter"/>
</dbReference>
<dbReference type="InterPro" id="IPR003439">
    <property type="entry name" value="ABC_transporter-like_ATP-bd"/>
</dbReference>
<evidence type="ECO:0000256" key="3">
    <source>
        <dbReference type="ARBA" id="ARBA00022840"/>
    </source>
</evidence>
<protein>
    <recommendedName>
        <fullName evidence="4">ABC transporter domain-containing protein</fullName>
    </recommendedName>
</protein>
<keyword evidence="2" id="KW-0547">Nucleotide-binding</keyword>
<dbReference type="STRING" id="580166.AUP43_07545"/>
<dbReference type="GO" id="GO:0044874">
    <property type="term" value="P:lipoprotein localization to outer membrane"/>
    <property type="evidence" value="ECO:0007669"/>
    <property type="project" value="TreeGrafter"/>
</dbReference>
<evidence type="ECO:0000256" key="2">
    <source>
        <dbReference type="ARBA" id="ARBA00022741"/>
    </source>
</evidence>
<gene>
    <name evidence="5" type="ORF">AUP43_07545</name>
</gene>
<evidence type="ECO:0000256" key="1">
    <source>
        <dbReference type="ARBA" id="ARBA00005417"/>
    </source>
</evidence>
<comment type="caution">
    <text evidence="5">The sequence shown here is derived from an EMBL/GenBank/DDBJ whole genome shotgun (WGS) entry which is preliminary data.</text>
</comment>
<dbReference type="InterPro" id="IPR015854">
    <property type="entry name" value="ABC_transpr_LolD-like"/>
</dbReference>